<feature type="transmembrane region" description="Helical" evidence="5">
    <location>
        <begin position="109"/>
        <end position="127"/>
    </location>
</feature>
<keyword evidence="2 5" id="KW-0812">Transmembrane</keyword>
<organism evidence="7 8">
    <name type="scientific">Streptosporangium brasiliense</name>
    <dbReference type="NCBI Taxonomy" id="47480"/>
    <lineage>
        <taxon>Bacteria</taxon>
        <taxon>Bacillati</taxon>
        <taxon>Actinomycetota</taxon>
        <taxon>Actinomycetes</taxon>
        <taxon>Streptosporangiales</taxon>
        <taxon>Streptosporangiaceae</taxon>
        <taxon>Streptosporangium</taxon>
    </lineage>
</organism>
<evidence type="ECO:0000256" key="3">
    <source>
        <dbReference type="ARBA" id="ARBA00022989"/>
    </source>
</evidence>
<feature type="transmembrane region" description="Helical" evidence="5">
    <location>
        <begin position="225"/>
        <end position="246"/>
    </location>
</feature>
<protein>
    <submittedName>
        <fullName evidence="7">EmrB/QacA subfamily drug resistance transporter</fullName>
    </submittedName>
</protein>
<feature type="transmembrane region" description="Helical" evidence="5">
    <location>
        <begin position="199"/>
        <end position="219"/>
    </location>
</feature>
<dbReference type="PANTHER" id="PTHR42718:SF49">
    <property type="entry name" value="EXPORT PROTEIN"/>
    <property type="match status" value="1"/>
</dbReference>
<dbReference type="PROSITE" id="PS00216">
    <property type="entry name" value="SUGAR_TRANSPORT_1"/>
    <property type="match status" value="1"/>
</dbReference>
<keyword evidence="8" id="KW-1185">Reference proteome</keyword>
<feature type="transmembrane region" description="Helical" evidence="5">
    <location>
        <begin position="12"/>
        <end position="34"/>
    </location>
</feature>
<feature type="transmembrane region" description="Helical" evidence="5">
    <location>
        <begin position="267"/>
        <end position="287"/>
    </location>
</feature>
<accession>A0ABT9R6K8</accession>
<feature type="domain" description="Major facilitator superfamily (MFS) profile" evidence="6">
    <location>
        <begin position="14"/>
        <end position="481"/>
    </location>
</feature>
<evidence type="ECO:0000313" key="8">
    <source>
        <dbReference type="Proteomes" id="UP001230426"/>
    </source>
</evidence>
<evidence type="ECO:0000256" key="4">
    <source>
        <dbReference type="ARBA" id="ARBA00023136"/>
    </source>
</evidence>
<dbReference type="Gene3D" id="1.20.1250.20">
    <property type="entry name" value="MFS general substrate transporter like domains"/>
    <property type="match status" value="1"/>
</dbReference>
<feature type="transmembrane region" description="Helical" evidence="5">
    <location>
        <begin position="403"/>
        <end position="421"/>
    </location>
</feature>
<dbReference type="EMBL" id="JAUSRB010000002">
    <property type="protein sequence ID" value="MDP9864055.1"/>
    <property type="molecule type" value="Genomic_DNA"/>
</dbReference>
<name>A0ABT9R6K8_9ACTN</name>
<dbReference type="InterPro" id="IPR005829">
    <property type="entry name" value="Sugar_transporter_CS"/>
</dbReference>
<dbReference type="PROSITE" id="PS50850">
    <property type="entry name" value="MFS"/>
    <property type="match status" value="1"/>
</dbReference>
<feature type="transmembrane region" description="Helical" evidence="5">
    <location>
        <begin position="168"/>
        <end position="187"/>
    </location>
</feature>
<evidence type="ECO:0000313" key="7">
    <source>
        <dbReference type="EMBL" id="MDP9864055.1"/>
    </source>
</evidence>
<sequence length="482" mass="48729">MALTRQAGHRPGITLATVAVAGTMLPISVMAPALALSALGRELGAGLVGQQWVLHGYNVAFAACMLPAGALADRFGRRRVFALGTLLFALASLVCALAPTILVMDLARAVQGAAATGVLTAGSAVLAGAFEGGARARAFGVLGTAFGAGIALGPVIGGGLLALGGWRAVFLSNVVVAVAAVALGVPHMRESRDPGATRFDRAGALTFTGALALFTLATVEGPQLGWAHGGVLAMFAGAAGLLLAFVGIETRSVRPMLDLGLLRDRRFLAVIWMVFAMGFGFVAPGTYLPLYFRSVGGAGPLDAGLSMVPLGLPVLLVPPVAGALLRRFSLRALLTAALALIAVGDLWLVTLTPTGGWTQVAGPLTVLGLGVGLAFGLIDNAAVSAAPPERAGMASGVFNTMRLAGEAVAVSVTGAVLVSLTRSGLDGDRDLANRVVAGDLAGIPPHAADVYTDSLRLTLLAIAVFTAVSAAVFLSLNRRARP</sequence>
<evidence type="ECO:0000256" key="5">
    <source>
        <dbReference type="SAM" id="Phobius"/>
    </source>
</evidence>
<keyword evidence="3 5" id="KW-1133">Transmembrane helix</keyword>
<evidence type="ECO:0000256" key="2">
    <source>
        <dbReference type="ARBA" id="ARBA00022692"/>
    </source>
</evidence>
<gene>
    <name evidence="7" type="ORF">J2S55_003321</name>
</gene>
<feature type="transmembrane region" description="Helical" evidence="5">
    <location>
        <begin position="80"/>
        <end position="103"/>
    </location>
</feature>
<feature type="transmembrane region" description="Helical" evidence="5">
    <location>
        <begin position="457"/>
        <end position="476"/>
    </location>
</feature>
<dbReference type="Gene3D" id="1.20.1720.10">
    <property type="entry name" value="Multidrug resistance protein D"/>
    <property type="match status" value="1"/>
</dbReference>
<feature type="transmembrane region" description="Helical" evidence="5">
    <location>
        <begin position="332"/>
        <end position="349"/>
    </location>
</feature>
<comment type="subcellular location">
    <subcellularLocation>
        <location evidence="1">Cell membrane</location>
        <topology evidence="1">Multi-pass membrane protein</topology>
    </subcellularLocation>
</comment>
<dbReference type="InterPro" id="IPR011701">
    <property type="entry name" value="MFS"/>
</dbReference>
<reference evidence="7 8" key="1">
    <citation type="submission" date="2023-07" db="EMBL/GenBank/DDBJ databases">
        <title>Sequencing the genomes of 1000 actinobacteria strains.</title>
        <authorList>
            <person name="Klenk H.-P."/>
        </authorList>
    </citation>
    <scope>NUCLEOTIDE SEQUENCE [LARGE SCALE GENOMIC DNA]</scope>
    <source>
        <strain evidence="7 8">DSM 44109</strain>
    </source>
</reference>
<dbReference type="InterPro" id="IPR020846">
    <property type="entry name" value="MFS_dom"/>
</dbReference>
<dbReference type="SUPFAM" id="SSF103473">
    <property type="entry name" value="MFS general substrate transporter"/>
    <property type="match status" value="1"/>
</dbReference>
<dbReference type="RefSeq" id="WP_306861477.1">
    <property type="nucleotide sequence ID" value="NZ_JAUSRB010000002.1"/>
</dbReference>
<dbReference type="InterPro" id="IPR036259">
    <property type="entry name" value="MFS_trans_sf"/>
</dbReference>
<evidence type="ECO:0000256" key="1">
    <source>
        <dbReference type="ARBA" id="ARBA00004651"/>
    </source>
</evidence>
<feature type="transmembrane region" description="Helical" evidence="5">
    <location>
        <begin position="139"/>
        <end position="162"/>
    </location>
</feature>
<dbReference type="Proteomes" id="UP001230426">
    <property type="component" value="Unassembled WGS sequence"/>
</dbReference>
<dbReference type="PANTHER" id="PTHR42718">
    <property type="entry name" value="MAJOR FACILITATOR SUPERFAMILY MULTIDRUG TRANSPORTER MFSC"/>
    <property type="match status" value="1"/>
</dbReference>
<keyword evidence="4 5" id="KW-0472">Membrane</keyword>
<feature type="transmembrane region" description="Helical" evidence="5">
    <location>
        <begin position="361"/>
        <end position="382"/>
    </location>
</feature>
<dbReference type="Pfam" id="PF07690">
    <property type="entry name" value="MFS_1"/>
    <property type="match status" value="1"/>
</dbReference>
<dbReference type="CDD" id="cd17321">
    <property type="entry name" value="MFS_MMR_MDR_like"/>
    <property type="match status" value="1"/>
</dbReference>
<comment type="caution">
    <text evidence="7">The sequence shown here is derived from an EMBL/GenBank/DDBJ whole genome shotgun (WGS) entry which is preliminary data.</text>
</comment>
<proteinExistence type="predicted"/>
<feature type="transmembrane region" description="Helical" evidence="5">
    <location>
        <begin position="307"/>
        <end position="325"/>
    </location>
</feature>
<evidence type="ECO:0000259" key="6">
    <source>
        <dbReference type="PROSITE" id="PS50850"/>
    </source>
</evidence>
<feature type="transmembrane region" description="Helical" evidence="5">
    <location>
        <begin position="54"/>
        <end position="73"/>
    </location>
</feature>